<evidence type="ECO:0000313" key="2">
    <source>
        <dbReference type="Proteomes" id="UP000295215"/>
    </source>
</evidence>
<evidence type="ECO:0000313" key="1">
    <source>
        <dbReference type="EMBL" id="TDS50598.1"/>
    </source>
</evidence>
<gene>
    <name evidence="1" type="ORF">C8P70_1552</name>
</gene>
<accession>A0A4R7ELH0</accession>
<proteinExistence type="predicted"/>
<dbReference type="Proteomes" id="UP000295215">
    <property type="component" value="Unassembled WGS sequence"/>
</dbReference>
<organism evidence="1 2">
    <name type="scientific">Myroides indicus</name>
    <dbReference type="NCBI Taxonomy" id="1323422"/>
    <lineage>
        <taxon>Bacteria</taxon>
        <taxon>Pseudomonadati</taxon>
        <taxon>Bacteroidota</taxon>
        <taxon>Flavobacteriia</taxon>
        <taxon>Flavobacteriales</taxon>
        <taxon>Flavobacteriaceae</taxon>
        <taxon>Myroides</taxon>
    </lineage>
</organism>
<keyword evidence="2" id="KW-1185">Reference proteome</keyword>
<dbReference type="EMBL" id="SOAG01000055">
    <property type="protein sequence ID" value="TDS50598.1"/>
    <property type="molecule type" value="Genomic_DNA"/>
</dbReference>
<sequence>MKLIKKGCVDRIQYRARLLVITEVVNTGDKNI</sequence>
<dbReference type="AlphaFoldDB" id="A0A4R7ELH0"/>
<protein>
    <submittedName>
        <fullName evidence="1">Uncharacterized protein</fullName>
    </submittedName>
</protein>
<comment type="caution">
    <text evidence="1">The sequence shown here is derived from an EMBL/GenBank/DDBJ whole genome shotgun (WGS) entry which is preliminary data.</text>
</comment>
<reference evidence="1 2" key="1">
    <citation type="submission" date="2019-03" db="EMBL/GenBank/DDBJ databases">
        <title>Genomic Encyclopedia of Archaeal and Bacterial Type Strains, Phase II (KMG-II): from individual species to whole genera.</title>
        <authorList>
            <person name="Goeker M."/>
        </authorList>
    </citation>
    <scope>NUCLEOTIDE SEQUENCE [LARGE SCALE GENOMIC DNA]</scope>
    <source>
        <strain evidence="1 2">DSM 28213</strain>
    </source>
</reference>
<name>A0A4R7ELH0_9FLAO</name>